<evidence type="ECO:0000313" key="8">
    <source>
        <dbReference type="Proteomes" id="UP000095546"/>
    </source>
</evidence>
<dbReference type="STRING" id="187979.ERS852385_00804"/>
<evidence type="ECO:0000256" key="3">
    <source>
        <dbReference type="ARBA" id="ARBA00022630"/>
    </source>
</evidence>
<feature type="domain" description="Nitroreductase" evidence="6">
    <location>
        <begin position="73"/>
        <end position="154"/>
    </location>
</feature>
<evidence type="ECO:0000256" key="5">
    <source>
        <dbReference type="ARBA" id="ARBA00023002"/>
    </source>
</evidence>
<dbReference type="AlphaFoldDB" id="A0A173Y2S5"/>
<proteinExistence type="inferred from homology"/>
<keyword evidence="3" id="KW-0285">Flavoprotein</keyword>
<feature type="domain" description="Nitroreductase" evidence="6">
    <location>
        <begin position="15"/>
        <end position="70"/>
    </location>
</feature>
<evidence type="ECO:0000256" key="2">
    <source>
        <dbReference type="ARBA" id="ARBA00007118"/>
    </source>
</evidence>
<dbReference type="eggNOG" id="COG0778">
    <property type="taxonomic scope" value="Bacteria"/>
</dbReference>
<dbReference type="EC" id="1.-.-.-" evidence="7"/>
<dbReference type="Pfam" id="PF00881">
    <property type="entry name" value="Nitroreductase"/>
    <property type="match status" value="2"/>
</dbReference>
<reference evidence="7 8" key="1">
    <citation type="submission" date="2015-09" db="EMBL/GenBank/DDBJ databases">
        <authorList>
            <consortium name="Pathogen Informatics"/>
        </authorList>
    </citation>
    <scope>NUCLEOTIDE SEQUENCE [LARGE SCALE GENOMIC DNA]</scope>
    <source>
        <strain evidence="7 8">2789STDY5608828</strain>
    </source>
</reference>
<protein>
    <submittedName>
        <fullName evidence="7">Putative NAD(P)H nitroreductase Spy0809</fullName>
        <ecNumber evidence="7">1.-.-.-</ecNumber>
    </submittedName>
</protein>
<evidence type="ECO:0000259" key="6">
    <source>
        <dbReference type="Pfam" id="PF00881"/>
    </source>
</evidence>
<dbReference type="InterPro" id="IPR029479">
    <property type="entry name" value="Nitroreductase"/>
</dbReference>
<keyword evidence="8" id="KW-1185">Reference proteome</keyword>
<keyword evidence="5 7" id="KW-0560">Oxidoreductase</keyword>
<dbReference type="SUPFAM" id="SSF55469">
    <property type="entry name" value="FMN-dependent nitroreductase-like"/>
    <property type="match status" value="1"/>
</dbReference>
<dbReference type="GO" id="GO:0016491">
    <property type="term" value="F:oxidoreductase activity"/>
    <property type="evidence" value="ECO:0007669"/>
    <property type="project" value="UniProtKB-KW"/>
</dbReference>
<dbReference type="CDD" id="cd20609">
    <property type="entry name" value="nitroreductase"/>
    <property type="match status" value="1"/>
</dbReference>
<evidence type="ECO:0000256" key="4">
    <source>
        <dbReference type="ARBA" id="ARBA00022643"/>
    </source>
</evidence>
<sequence length="178" mass="20032">MNKRLMNMAFMDLAKSRYSVRKFSDKPIEKEKLDAILEAGRIAPTGHNYQPYRVYVLQSAEALEKIRGLTRCAFNAPVVLMVTVRKDEEWVNPFEHSIRAGEQDASIVATHMMLEAWDLGIGSCWVNFFPVTKTADAFQLELNEVPLLLLPIGYAAAGAKAAPQHAQRRSNDELVKVL</sequence>
<keyword evidence="4" id="KW-0288">FMN</keyword>
<dbReference type="Gene3D" id="3.40.109.10">
    <property type="entry name" value="NADH Oxidase"/>
    <property type="match status" value="1"/>
</dbReference>
<evidence type="ECO:0000313" key="7">
    <source>
        <dbReference type="EMBL" id="CUN57516.1"/>
    </source>
</evidence>
<organism evidence="7 8">
    <name type="scientific">Mitsuokella jalaludinii</name>
    <dbReference type="NCBI Taxonomy" id="187979"/>
    <lineage>
        <taxon>Bacteria</taxon>
        <taxon>Bacillati</taxon>
        <taxon>Bacillota</taxon>
        <taxon>Negativicutes</taxon>
        <taxon>Selenomonadales</taxon>
        <taxon>Selenomonadaceae</taxon>
        <taxon>Mitsuokella</taxon>
    </lineage>
</organism>
<dbReference type="InterPro" id="IPR000415">
    <property type="entry name" value="Nitroreductase-like"/>
</dbReference>
<comment type="similarity">
    <text evidence="2">Belongs to the nitroreductase family.</text>
</comment>
<comment type="cofactor">
    <cofactor evidence="1">
        <name>FMN</name>
        <dbReference type="ChEBI" id="CHEBI:58210"/>
    </cofactor>
</comment>
<dbReference type="EMBL" id="CYYU01000003">
    <property type="protein sequence ID" value="CUN57516.1"/>
    <property type="molecule type" value="Genomic_DNA"/>
</dbReference>
<accession>A0A173Y2S5</accession>
<dbReference type="PANTHER" id="PTHR43673">
    <property type="entry name" value="NAD(P)H NITROREDUCTASE YDGI-RELATED"/>
    <property type="match status" value="1"/>
</dbReference>
<dbReference type="Proteomes" id="UP000095546">
    <property type="component" value="Unassembled WGS sequence"/>
</dbReference>
<name>A0A173Y2S5_9FIRM</name>
<evidence type="ECO:0000256" key="1">
    <source>
        <dbReference type="ARBA" id="ARBA00001917"/>
    </source>
</evidence>
<dbReference type="PANTHER" id="PTHR43673:SF2">
    <property type="entry name" value="NITROREDUCTASE"/>
    <property type="match status" value="1"/>
</dbReference>
<gene>
    <name evidence="7" type="ORF">ERS852385_00804</name>
</gene>